<dbReference type="EMBL" id="CP000806">
    <property type="protein sequence ID" value="ACB51094.1"/>
    <property type="molecule type" value="Genomic_DNA"/>
</dbReference>
<evidence type="ECO:0000256" key="3">
    <source>
        <dbReference type="ARBA" id="ARBA00004953"/>
    </source>
</evidence>
<dbReference type="AlphaFoldDB" id="B1WYS7"/>
<proteinExistence type="predicted"/>
<dbReference type="GO" id="GO:0048472">
    <property type="term" value="F:threonine-phosphate decarboxylase activity"/>
    <property type="evidence" value="ECO:0007669"/>
    <property type="project" value="UniProtKB-EC"/>
</dbReference>
<dbReference type="GO" id="GO:0030170">
    <property type="term" value="F:pyridoxal phosphate binding"/>
    <property type="evidence" value="ECO:0007669"/>
    <property type="project" value="InterPro"/>
</dbReference>
<dbReference type="PANTHER" id="PTHR42885:SF1">
    <property type="entry name" value="THREONINE-PHOSPHATE DECARBOXYLASE"/>
    <property type="match status" value="1"/>
</dbReference>
<gene>
    <name evidence="11" type="primary">cobD</name>
    <name evidence="11" type="ordered locus">cce_1744</name>
</gene>
<evidence type="ECO:0000256" key="4">
    <source>
        <dbReference type="ARBA" id="ARBA00012285"/>
    </source>
</evidence>
<evidence type="ECO:0000256" key="8">
    <source>
        <dbReference type="ARBA" id="ARBA00029996"/>
    </source>
</evidence>
<dbReference type="InterPro" id="IPR015421">
    <property type="entry name" value="PyrdxlP-dep_Trfase_major"/>
</dbReference>
<evidence type="ECO:0000259" key="10">
    <source>
        <dbReference type="Pfam" id="PF00155"/>
    </source>
</evidence>
<dbReference type="InterPro" id="IPR015424">
    <property type="entry name" value="PyrdxlP-dep_Trfase"/>
</dbReference>
<dbReference type="KEGG" id="cyt:cce_1744"/>
<comment type="function">
    <text evidence="2">Decarboxylates L-threonine-O-3-phosphate to yield (R)-1-amino-2-propanol O-2-phosphate, the precursor for the linkage between the nucleotide loop and the corrin ring in cobalamin.</text>
</comment>
<dbReference type="eggNOG" id="COG0079">
    <property type="taxonomic scope" value="Bacteria"/>
</dbReference>
<sequence>MRRKSSFRQMKQPVHGGNLVWAAAQIGCPVSSILDFSASINPLGPPQTVLTAIKMALDSLKHYPDPQYTNLRQALSEWHQLPSEWILPGNGAAELLTWASRDLAAQKHTYVMIPGFRDYWRGLQTFGATITPISFPWQTPNSLSLLDNCPETEAGIIINNPHNPTGQLFPREALLPLLERFKLVVVDEAFMDFVPSSRQQSLIPWIGDYPNLVIVRSLTKFYSLPGLRLGYAIAHPTRLQQWQTWRDPWPVNSLAVTAAITAIQDKAFAQQTRQWLLSAYEQLLTGLLQIQGLEPVPSSVNFILVKTQIPSSQLQLELLQKHRILIRDCSTFETLGDRYFRIAVRTFRENNKLLQALSDICA</sequence>
<comment type="catalytic activity">
    <reaction evidence="9">
        <text>O-phospho-L-threonine + H(+) = (R)-1-aminopropan-2-yl phosphate + CO2</text>
        <dbReference type="Rhea" id="RHEA:11492"/>
        <dbReference type="ChEBI" id="CHEBI:15378"/>
        <dbReference type="ChEBI" id="CHEBI:16526"/>
        <dbReference type="ChEBI" id="CHEBI:58563"/>
        <dbReference type="ChEBI" id="CHEBI:58675"/>
        <dbReference type="EC" id="4.1.1.81"/>
    </reaction>
</comment>
<evidence type="ECO:0000256" key="9">
    <source>
        <dbReference type="ARBA" id="ARBA00048531"/>
    </source>
</evidence>
<comment type="cofactor">
    <cofactor evidence="1">
        <name>pyridoxal 5'-phosphate</name>
        <dbReference type="ChEBI" id="CHEBI:597326"/>
    </cofactor>
</comment>
<dbReference type="EC" id="4.1.1.81" evidence="4"/>
<feature type="domain" description="Aminotransferase class I/classII large" evidence="10">
    <location>
        <begin position="33"/>
        <end position="357"/>
    </location>
</feature>
<dbReference type="UniPathway" id="UPA00148"/>
<dbReference type="HOGENOM" id="CLU_017584_3_2_3"/>
<dbReference type="Pfam" id="PF00155">
    <property type="entry name" value="Aminotran_1_2"/>
    <property type="match status" value="1"/>
</dbReference>
<dbReference type="InterPro" id="IPR005860">
    <property type="entry name" value="CobD"/>
</dbReference>
<keyword evidence="12" id="KW-1185">Reference proteome</keyword>
<dbReference type="InterPro" id="IPR004839">
    <property type="entry name" value="Aminotransferase_I/II_large"/>
</dbReference>
<protein>
    <recommendedName>
        <fullName evidence="4">threonine-phosphate decarboxylase</fullName>
        <ecNumber evidence="4">4.1.1.81</ecNumber>
    </recommendedName>
    <alternativeName>
        <fullName evidence="8">L-threonine-O-3-phosphate decarboxylase</fullName>
    </alternativeName>
</protein>
<evidence type="ECO:0000313" key="11">
    <source>
        <dbReference type="EMBL" id="ACB51094.1"/>
    </source>
</evidence>
<keyword evidence="5" id="KW-0169">Cobalamin biosynthesis</keyword>
<accession>B1WYS7</accession>
<dbReference type="Proteomes" id="UP000001203">
    <property type="component" value="Chromosome circular"/>
</dbReference>
<keyword evidence="6" id="KW-0663">Pyridoxal phosphate</keyword>
<evidence type="ECO:0000256" key="6">
    <source>
        <dbReference type="ARBA" id="ARBA00022898"/>
    </source>
</evidence>
<dbReference type="InterPro" id="IPR015422">
    <property type="entry name" value="PyrdxlP-dep_Trfase_small"/>
</dbReference>
<comment type="pathway">
    <text evidence="3">Cofactor biosynthesis; adenosylcobalamin biosynthesis.</text>
</comment>
<evidence type="ECO:0000256" key="5">
    <source>
        <dbReference type="ARBA" id="ARBA00022573"/>
    </source>
</evidence>
<organism evidence="11 12">
    <name type="scientific">Crocosphaera subtropica (strain ATCC 51142 / BH68)</name>
    <name type="common">Cyanothece sp. (strain ATCC 51142)</name>
    <dbReference type="NCBI Taxonomy" id="43989"/>
    <lineage>
        <taxon>Bacteria</taxon>
        <taxon>Bacillati</taxon>
        <taxon>Cyanobacteriota</taxon>
        <taxon>Cyanophyceae</taxon>
        <taxon>Oscillatoriophycideae</taxon>
        <taxon>Chroococcales</taxon>
        <taxon>Aphanothecaceae</taxon>
        <taxon>Crocosphaera</taxon>
        <taxon>Crocosphaera subtropica</taxon>
    </lineage>
</organism>
<dbReference type="STRING" id="43989.cce_1744"/>
<name>B1WYS7_CROS5</name>
<dbReference type="GO" id="GO:0009236">
    <property type="term" value="P:cobalamin biosynthetic process"/>
    <property type="evidence" value="ECO:0007669"/>
    <property type="project" value="UniProtKB-UniPathway"/>
</dbReference>
<evidence type="ECO:0000256" key="7">
    <source>
        <dbReference type="ARBA" id="ARBA00023239"/>
    </source>
</evidence>
<reference evidence="11 12" key="1">
    <citation type="journal article" date="2008" name="Proc. Natl. Acad. Sci. U.S.A.">
        <title>The genome of Cyanothece 51142, a unicellular diazotrophic cyanobacterium important in the marine nitrogen cycle.</title>
        <authorList>
            <person name="Welsh E.A."/>
            <person name="Liberton M."/>
            <person name="Stoeckel J."/>
            <person name="Loh T."/>
            <person name="Elvitigala T."/>
            <person name="Wang C."/>
            <person name="Wollam A."/>
            <person name="Fulton R.S."/>
            <person name="Clifton S.W."/>
            <person name="Jacobs J.M."/>
            <person name="Aurora R."/>
            <person name="Ghosh B.K."/>
            <person name="Sherman L.A."/>
            <person name="Smith R.D."/>
            <person name="Wilson R.K."/>
            <person name="Pakrasi H.B."/>
        </authorList>
    </citation>
    <scope>NUCLEOTIDE SEQUENCE [LARGE SCALE GENOMIC DNA]</scope>
    <source>
        <strain evidence="12">ATCC 51142 / BH68</strain>
    </source>
</reference>
<dbReference type="NCBIfam" id="TIGR01140">
    <property type="entry name" value="L_thr_O3P_dcar"/>
    <property type="match status" value="1"/>
</dbReference>
<dbReference type="InterPro" id="IPR004838">
    <property type="entry name" value="NHTrfase_class1_PyrdxlP-BS"/>
</dbReference>
<dbReference type="Gene3D" id="3.90.1150.10">
    <property type="entry name" value="Aspartate Aminotransferase, domain 1"/>
    <property type="match status" value="1"/>
</dbReference>
<dbReference type="PANTHER" id="PTHR42885">
    <property type="entry name" value="HISTIDINOL-PHOSPHATE AMINOTRANSFERASE-RELATED"/>
    <property type="match status" value="1"/>
</dbReference>
<dbReference type="CDD" id="cd00609">
    <property type="entry name" value="AAT_like"/>
    <property type="match status" value="1"/>
</dbReference>
<evidence type="ECO:0000256" key="2">
    <source>
        <dbReference type="ARBA" id="ARBA00003444"/>
    </source>
</evidence>
<dbReference type="Gene3D" id="3.40.640.10">
    <property type="entry name" value="Type I PLP-dependent aspartate aminotransferase-like (Major domain)"/>
    <property type="match status" value="1"/>
</dbReference>
<dbReference type="PROSITE" id="PS00105">
    <property type="entry name" value="AA_TRANSFER_CLASS_1"/>
    <property type="match status" value="1"/>
</dbReference>
<dbReference type="SUPFAM" id="SSF53383">
    <property type="entry name" value="PLP-dependent transferases"/>
    <property type="match status" value="1"/>
</dbReference>
<keyword evidence="7" id="KW-0456">Lyase</keyword>
<evidence type="ECO:0000256" key="1">
    <source>
        <dbReference type="ARBA" id="ARBA00001933"/>
    </source>
</evidence>
<evidence type="ECO:0000313" key="12">
    <source>
        <dbReference type="Proteomes" id="UP000001203"/>
    </source>
</evidence>